<evidence type="ECO:0000313" key="8">
    <source>
        <dbReference type="Proteomes" id="UP001460270"/>
    </source>
</evidence>
<dbReference type="InterPro" id="IPR005828">
    <property type="entry name" value="MFS_sugar_transport-like"/>
</dbReference>
<protein>
    <recommendedName>
        <fullName evidence="9">Solute carrier family 22 member 15</fullName>
    </recommendedName>
</protein>
<feature type="transmembrane region" description="Helical" evidence="6">
    <location>
        <begin position="305"/>
        <end position="326"/>
    </location>
</feature>
<evidence type="ECO:0000256" key="2">
    <source>
        <dbReference type="ARBA" id="ARBA00022692"/>
    </source>
</evidence>
<keyword evidence="8" id="KW-1185">Reference proteome</keyword>
<dbReference type="PANTHER" id="PTHR24064">
    <property type="entry name" value="SOLUTE CARRIER FAMILY 22 MEMBER"/>
    <property type="match status" value="1"/>
</dbReference>
<evidence type="ECO:0000313" key="7">
    <source>
        <dbReference type="EMBL" id="KAK7901253.1"/>
    </source>
</evidence>
<feature type="transmembrane region" description="Helical" evidence="6">
    <location>
        <begin position="74"/>
        <end position="93"/>
    </location>
</feature>
<keyword evidence="3 6" id="KW-1133">Transmembrane helix</keyword>
<evidence type="ECO:0000256" key="6">
    <source>
        <dbReference type="SAM" id="Phobius"/>
    </source>
</evidence>
<dbReference type="Pfam" id="PF00083">
    <property type="entry name" value="Sugar_tr"/>
    <property type="match status" value="1"/>
</dbReference>
<evidence type="ECO:0000256" key="5">
    <source>
        <dbReference type="SAM" id="MobiDB-lite"/>
    </source>
</evidence>
<keyword evidence="4 6" id="KW-0472">Membrane</keyword>
<feature type="region of interest" description="Disordered" evidence="5">
    <location>
        <begin position="786"/>
        <end position="805"/>
    </location>
</feature>
<comment type="subcellular location">
    <subcellularLocation>
        <location evidence="1">Membrane</location>
        <topology evidence="1">Multi-pass membrane protein</topology>
    </subcellularLocation>
</comment>
<reference evidence="8" key="1">
    <citation type="submission" date="2024-04" db="EMBL/GenBank/DDBJ databases">
        <title>Salinicola lusitanus LLJ914,a marine bacterium isolated from the Okinawa Trough.</title>
        <authorList>
            <person name="Li J."/>
        </authorList>
    </citation>
    <scope>NUCLEOTIDE SEQUENCE [LARGE SCALE GENOMIC DNA]</scope>
</reference>
<dbReference type="GO" id="GO:0022857">
    <property type="term" value="F:transmembrane transporter activity"/>
    <property type="evidence" value="ECO:0007669"/>
    <property type="project" value="InterPro"/>
</dbReference>
<feature type="region of interest" description="Disordered" evidence="5">
    <location>
        <begin position="452"/>
        <end position="567"/>
    </location>
</feature>
<feature type="transmembrane region" description="Helical" evidence="6">
    <location>
        <begin position="190"/>
        <end position="208"/>
    </location>
</feature>
<feature type="transmembrane region" description="Helical" evidence="6">
    <location>
        <begin position="6"/>
        <end position="23"/>
    </location>
</feature>
<evidence type="ECO:0000256" key="1">
    <source>
        <dbReference type="ARBA" id="ARBA00004141"/>
    </source>
</evidence>
<feature type="transmembrane region" description="Helical" evidence="6">
    <location>
        <begin position="162"/>
        <end position="184"/>
    </location>
</feature>
<feature type="compositionally biased region" description="Basic and acidic residues" evidence="5">
    <location>
        <begin position="520"/>
        <end position="546"/>
    </location>
</feature>
<dbReference type="EMBL" id="JBBPFD010000013">
    <property type="protein sequence ID" value="KAK7901253.1"/>
    <property type="molecule type" value="Genomic_DNA"/>
</dbReference>
<feature type="transmembrane region" description="Helical" evidence="6">
    <location>
        <begin position="274"/>
        <end position="293"/>
    </location>
</feature>
<gene>
    <name evidence="7" type="ORF">WMY93_018022</name>
</gene>
<accession>A0AAW0NKD7</accession>
<dbReference type="Gene3D" id="1.20.1250.20">
    <property type="entry name" value="MFS general substrate transporter like domains"/>
    <property type="match status" value="1"/>
</dbReference>
<proteinExistence type="predicted"/>
<dbReference type="AlphaFoldDB" id="A0AAW0NKD7"/>
<evidence type="ECO:0008006" key="9">
    <source>
        <dbReference type="Google" id="ProtNLM"/>
    </source>
</evidence>
<organism evidence="7 8">
    <name type="scientific">Mugilogobius chulae</name>
    <name type="common">yellowstripe goby</name>
    <dbReference type="NCBI Taxonomy" id="88201"/>
    <lineage>
        <taxon>Eukaryota</taxon>
        <taxon>Metazoa</taxon>
        <taxon>Chordata</taxon>
        <taxon>Craniata</taxon>
        <taxon>Vertebrata</taxon>
        <taxon>Euteleostomi</taxon>
        <taxon>Actinopterygii</taxon>
        <taxon>Neopterygii</taxon>
        <taxon>Teleostei</taxon>
        <taxon>Neoteleostei</taxon>
        <taxon>Acanthomorphata</taxon>
        <taxon>Gobiaria</taxon>
        <taxon>Gobiiformes</taxon>
        <taxon>Gobioidei</taxon>
        <taxon>Gobiidae</taxon>
        <taxon>Gobionellinae</taxon>
        <taxon>Mugilogobius</taxon>
    </lineage>
</organism>
<evidence type="ECO:0000256" key="3">
    <source>
        <dbReference type="ARBA" id="ARBA00022989"/>
    </source>
</evidence>
<name>A0AAW0NKD7_9GOBI</name>
<feature type="transmembrane region" description="Helical" evidence="6">
    <location>
        <begin position="338"/>
        <end position="354"/>
    </location>
</feature>
<dbReference type="InterPro" id="IPR036259">
    <property type="entry name" value="MFS_trans_sf"/>
</dbReference>
<comment type="caution">
    <text evidence="7">The sequence shown here is derived from an EMBL/GenBank/DDBJ whole genome shotgun (WGS) entry which is preliminary data.</text>
</comment>
<feature type="transmembrane region" description="Helical" evidence="6">
    <location>
        <begin position="129"/>
        <end position="150"/>
    </location>
</feature>
<feature type="region of interest" description="Disordered" evidence="5">
    <location>
        <begin position="592"/>
        <end position="619"/>
    </location>
</feature>
<dbReference type="SUPFAM" id="SSF103473">
    <property type="entry name" value="MFS general substrate transporter"/>
    <property type="match status" value="1"/>
</dbReference>
<sequence length="830" mass="89707">MAEVRVSYTLVSASLAVMLAAVAGESLGDYPSSCPLPGMDLEEALQVVGEFGPYQKQAVVILVLTQVYMASQSMLIVLVALLLHSIVTEWFLIKQQAYKLAEDQCICQAYSSRCCLATYSFCSNYEVFAASRLLVGLMNGGIGLVCFVLTQEYVGKSYWAMTGTLASMGFAVGISLFGALGYLIRPWRSLATAANSTGVLFFLLSVTLPESPRWLYSQGRTGEAEEVLRYMAVRNGNPANNLVLQRVGAAKVGPNPSGRSAGVLQLLLHPVLRLRTLVLMYVWYACSLVYYGLTLGAGETSGNRFVNVAMYGLVELPAYPLCIYFINKHWAGRRKSMAGFLALAGSACLLTMFIPQNSEMLLNVTSLALLGKLMVSAAFNITYVYTAELYPTVIRNAGLGVCSMSCRFGGILAPFVPSMRAVHQSMPFTVFCLSAETLEELDRPAPHRVLETKPLLVSGSAEPARAKEEEKMVAPSPKNNKTCGARPKKSDSLAHSRPAAAGTDGRRQRTDPVSAAVTAAERRRSGSGEGSALRDLRERPGCEHRGRAAPRRVGLGGEEERRHAGSGQVLTDRLAGSCVISEICGDHAGLNGFLEPGEAEEESEGRGHGDGEGERESGLGLDALCSGKISDPELDDIIGEIWDPHVDTPFPDAFHELPNGDVNNRCSPDVAWSHDEAKVANGGLHILQTLSDADLAQRDLIEDVLNSDYSSAIFPYTIPEHDVNHDSALSEEDEDISELKLNLNLTVSLSCDATPLSPDEEAAGFYYGEEGYGSEDLRNVLEAGRRQSAPDKLPDLIGQNDGQDPKLMPKRFGIADFSPEAAEFKVCEEK</sequence>
<keyword evidence="2 6" id="KW-0812">Transmembrane</keyword>
<dbReference type="Proteomes" id="UP001460270">
    <property type="component" value="Unassembled WGS sequence"/>
</dbReference>
<evidence type="ECO:0000256" key="4">
    <source>
        <dbReference type="ARBA" id="ARBA00023136"/>
    </source>
</evidence>
<dbReference type="GO" id="GO:0016020">
    <property type="term" value="C:membrane"/>
    <property type="evidence" value="ECO:0007669"/>
    <property type="project" value="UniProtKB-SubCell"/>
</dbReference>
<feature type="transmembrane region" description="Helical" evidence="6">
    <location>
        <begin position="360"/>
        <end position="385"/>
    </location>
</feature>
<feature type="compositionally biased region" description="Basic and acidic residues" evidence="5">
    <location>
        <begin position="604"/>
        <end position="617"/>
    </location>
</feature>